<dbReference type="PANTHER" id="PTHR23024">
    <property type="entry name" value="ARYLACETAMIDE DEACETYLASE"/>
    <property type="match status" value="1"/>
</dbReference>
<dbReference type="InterPro" id="IPR029058">
    <property type="entry name" value="AB_hydrolase_fold"/>
</dbReference>
<dbReference type="InterPro" id="IPR013094">
    <property type="entry name" value="AB_hydrolase_3"/>
</dbReference>
<dbReference type="AlphaFoldDB" id="M7T011"/>
<feature type="domain" description="Alpha/beta hydrolase fold-3" evidence="2">
    <location>
        <begin position="90"/>
        <end position="340"/>
    </location>
</feature>
<dbReference type="InterPro" id="IPR050466">
    <property type="entry name" value="Carboxylest/Gibb_receptor"/>
</dbReference>
<sequence length="374" mass="41652">MASEHQDPPYAENLTDRRIPVAPTYRGEFDPRLEKDDWEYHRTIRQDGASAARNRLYAHSAPEGHYELSGGDGILQVHPQGGTQPKPYIFFIHGGLMTGSDRFVGVDKMVLDWGKDPLSDVIVHSVEYGRPPQSRGHGPSDDCWEFFCNVWENHKTLNIDPKNVIVYGASAGGCLAASMILRWVAAHGRNPDLANDPLFSEIMKSNNPPFPDLKGVYLEAPMLDDRHQTISRRQYAKGGADVGGNLTSTELGFSWGWLLNWYEKIEQGKPLKVIKRRVGTDDVSILEAPGRATAAQLKGFPPVCLEVGDADPLRDEGKDFIDQVKASGGDNEAEYKLFQGGVPHGGWAIDVEKKEKATRDLLRARVQKLKEWLP</sequence>
<reference evidence="4" key="1">
    <citation type="journal article" date="2013" name="Genome Announc.">
        <title>Draft genome sequence of the grapevine dieback fungus Eutypa lata UCR-EL1.</title>
        <authorList>
            <person name="Blanco-Ulate B."/>
            <person name="Rolshausen P.E."/>
            <person name="Cantu D."/>
        </authorList>
    </citation>
    <scope>NUCLEOTIDE SEQUENCE [LARGE SCALE GENOMIC DNA]</scope>
    <source>
        <strain evidence="4">UCR-EL1</strain>
    </source>
</reference>
<dbReference type="SUPFAM" id="SSF53474">
    <property type="entry name" value="alpha/beta-Hydrolases"/>
    <property type="match status" value="1"/>
</dbReference>
<feature type="region of interest" description="Disordered" evidence="1">
    <location>
        <begin position="1"/>
        <end position="25"/>
    </location>
</feature>
<dbReference type="EMBL" id="KB705480">
    <property type="protein sequence ID" value="EMR72224.1"/>
    <property type="molecule type" value="Genomic_DNA"/>
</dbReference>
<dbReference type="Pfam" id="PF07859">
    <property type="entry name" value="Abhydrolase_3"/>
    <property type="match status" value="1"/>
</dbReference>
<dbReference type="OrthoDB" id="433474at2759"/>
<protein>
    <submittedName>
        <fullName evidence="3">Putative alpha beta hydrolase domain-containing protein</fullName>
    </submittedName>
</protein>
<name>M7T011_EUTLA</name>
<evidence type="ECO:0000313" key="3">
    <source>
        <dbReference type="EMBL" id="EMR72224.1"/>
    </source>
</evidence>
<gene>
    <name evidence="3" type="ORF">UCREL1_697</name>
</gene>
<evidence type="ECO:0000256" key="1">
    <source>
        <dbReference type="SAM" id="MobiDB-lite"/>
    </source>
</evidence>
<dbReference type="HOGENOM" id="CLU_739738_0_0_1"/>
<keyword evidence="3" id="KW-0378">Hydrolase</keyword>
<dbReference type="PANTHER" id="PTHR23024:SF24">
    <property type="entry name" value="ALPHA_BETA HYDROLASE FOLD-3 DOMAIN-CONTAINING PROTEIN"/>
    <property type="match status" value="1"/>
</dbReference>
<evidence type="ECO:0000313" key="4">
    <source>
        <dbReference type="Proteomes" id="UP000012174"/>
    </source>
</evidence>
<dbReference type="Proteomes" id="UP000012174">
    <property type="component" value="Unassembled WGS sequence"/>
</dbReference>
<evidence type="ECO:0000259" key="2">
    <source>
        <dbReference type="Pfam" id="PF07859"/>
    </source>
</evidence>
<keyword evidence="4" id="KW-1185">Reference proteome</keyword>
<accession>M7T011</accession>
<organism evidence="3 4">
    <name type="scientific">Eutypa lata (strain UCR-EL1)</name>
    <name type="common">Grapevine dieback disease fungus</name>
    <name type="synonym">Eutypa armeniacae</name>
    <dbReference type="NCBI Taxonomy" id="1287681"/>
    <lineage>
        <taxon>Eukaryota</taxon>
        <taxon>Fungi</taxon>
        <taxon>Dikarya</taxon>
        <taxon>Ascomycota</taxon>
        <taxon>Pezizomycotina</taxon>
        <taxon>Sordariomycetes</taxon>
        <taxon>Xylariomycetidae</taxon>
        <taxon>Xylariales</taxon>
        <taxon>Diatrypaceae</taxon>
        <taxon>Eutypa</taxon>
    </lineage>
</organism>
<dbReference type="KEGG" id="ela:UCREL1_697"/>
<dbReference type="Gene3D" id="3.40.50.1820">
    <property type="entry name" value="alpha/beta hydrolase"/>
    <property type="match status" value="1"/>
</dbReference>
<proteinExistence type="predicted"/>
<dbReference type="GO" id="GO:0016787">
    <property type="term" value="F:hydrolase activity"/>
    <property type="evidence" value="ECO:0007669"/>
    <property type="project" value="UniProtKB-KW"/>
</dbReference>